<dbReference type="InterPro" id="IPR013525">
    <property type="entry name" value="ABC2_TM"/>
</dbReference>
<feature type="transmembrane region" description="Helical" evidence="6">
    <location>
        <begin position="12"/>
        <end position="37"/>
    </location>
</feature>
<dbReference type="PROSITE" id="PS51012">
    <property type="entry name" value="ABC_TM2"/>
    <property type="match status" value="1"/>
</dbReference>
<dbReference type="PIRSF" id="PIRSF006648">
    <property type="entry name" value="DrrB"/>
    <property type="match status" value="1"/>
</dbReference>
<keyword evidence="4 6" id="KW-0472">Membrane</keyword>
<dbReference type="PANTHER" id="PTHR43027">
    <property type="entry name" value="DOXORUBICIN RESISTANCE ABC TRANSPORTER PERMEASE PROTEIN DRRC-RELATED"/>
    <property type="match status" value="1"/>
</dbReference>
<name>A0A8J3QHD4_9ACTN</name>
<keyword evidence="6" id="KW-1003">Cell membrane</keyword>
<reference evidence="8" key="1">
    <citation type="submission" date="2021-01" db="EMBL/GenBank/DDBJ databases">
        <title>Whole genome shotgun sequence of Rhizocola hellebori NBRC 109834.</title>
        <authorList>
            <person name="Komaki H."/>
            <person name="Tamura T."/>
        </authorList>
    </citation>
    <scope>NUCLEOTIDE SEQUENCE</scope>
    <source>
        <strain evidence="8">NBRC 109834</strain>
    </source>
</reference>
<feature type="transmembrane region" description="Helical" evidence="6">
    <location>
        <begin position="100"/>
        <end position="129"/>
    </location>
</feature>
<feature type="transmembrane region" description="Helical" evidence="6">
    <location>
        <begin position="167"/>
        <end position="185"/>
    </location>
</feature>
<comment type="subcellular location">
    <subcellularLocation>
        <location evidence="6">Cell membrane</location>
        <topology evidence="6">Multi-pass membrane protein</topology>
    </subcellularLocation>
    <subcellularLocation>
        <location evidence="1">Membrane</location>
        <topology evidence="1">Multi-pass membrane protein</topology>
    </subcellularLocation>
</comment>
<dbReference type="InterPro" id="IPR000412">
    <property type="entry name" value="ABC_2_transport"/>
</dbReference>
<accession>A0A8J3QHD4</accession>
<evidence type="ECO:0000256" key="3">
    <source>
        <dbReference type="ARBA" id="ARBA00022989"/>
    </source>
</evidence>
<keyword evidence="2 6" id="KW-0812">Transmembrane</keyword>
<proteinExistence type="inferred from homology"/>
<dbReference type="RefSeq" id="WP_203914366.1">
    <property type="nucleotide sequence ID" value="NZ_BONY01000101.1"/>
</dbReference>
<evidence type="ECO:0000313" key="9">
    <source>
        <dbReference type="Proteomes" id="UP000612899"/>
    </source>
</evidence>
<protein>
    <recommendedName>
        <fullName evidence="6">Transport permease protein</fullName>
    </recommendedName>
</protein>
<dbReference type="InterPro" id="IPR052902">
    <property type="entry name" value="ABC-2_transporter"/>
</dbReference>
<comment type="similarity">
    <text evidence="6">Belongs to the ABC-2 integral membrane protein family.</text>
</comment>
<dbReference type="EMBL" id="BONY01000101">
    <property type="protein sequence ID" value="GIH10651.1"/>
    <property type="molecule type" value="Genomic_DNA"/>
</dbReference>
<feature type="transmembrane region" description="Helical" evidence="6">
    <location>
        <begin position="57"/>
        <end position="79"/>
    </location>
</feature>
<keyword evidence="9" id="KW-1185">Reference proteome</keyword>
<dbReference type="GO" id="GO:0043190">
    <property type="term" value="C:ATP-binding cassette (ABC) transporter complex"/>
    <property type="evidence" value="ECO:0007669"/>
    <property type="project" value="InterPro"/>
</dbReference>
<organism evidence="8 9">
    <name type="scientific">Rhizocola hellebori</name>
    <dbReference type="NCBI Taxonomy" id="1392758"/>
    <lineage>
        <taxon>Bacteria</taxon>
        <taxon>Bacillati</taxon>
        <taxon>Actinomycetota</taxon>
        <taxon>Actinomycetes</taxon>
        <taxon>Micromonosporales</taxon>
        <taxon>Micromonosporaceae</taxon>
        <taxon>Rhizocola</taxon>
    </lineage>
</organism>
<sequence length="243" mass="26206">MNTHLLRSEFRLYFRDIAAIIFGLLLSPLILIILGAIPSFREAKPELGGQSVIALYVPTMIIMAIAMVAISTMPVQLALYRERGILRRLSTTPVRPKDLLLAQAAVQFAVLLMGSLAVLLLGWVAFGVALPGNPAAFALIYILCVAAMFGIGLMLASVSGSKTAQGIGSAVFFPLMFFAGLWVPVKVMPEALRTISSFTPLGAGVQALQDSAIGQWPQLLHIGVLLVWTALAWIGAIRMFRWS</sequence>
<dbReference type="GO" id="GO:0046677">
    <property type="term" value="P:response to antibiotic"/>
    <property type="evidence" value="ECO:0007669"/>
    <property type="project" value="UniProtKB-KW"/>
</dbReference>
<feature type="domain" description="ABC transmembrane type-2" evidence="7">
    <location>
        <begin position="19"/>
        <end position="243"/>
    </location>
</feature>
<evidence type="ECO:0000256" key="6">
    <source>
        <dbReference type="RuleBase" id="RU361157"/>
    </source>
</evidence>
<dbReference type="PANTHER" id="PTHR43027:SF2">
    <property type="entry name" value="TRANSPORT PERMEASE PROTEIN"/>
    <property type="match status" value="1"/>
</dbReference>
<keyword evidence="3 6" id="KW-1133">Transmembrane helix</keyword>
<evidence type="ECO:0000256" key="4">
    <source>
        <dbReference type="ARBA" id="ARBA00023136"/>
    </source>
</evidence>
<evidence type="ECO:0000256" key="2">
    <source>
        <dbReference type="ARBA" id="ARBA00022692"/>
    </source>
</evidence>
<keyword evidence="5" id="KW-0046">Antibiotic resistance</keyword>
<dbReference type="AlphaFoldDB" id="A0A8J3QHD4"/>
<evidence type="ECO:0000259" key="7">
    <source>
        <dbReference type="PROSITE" id="PS51012"/>
    </source>
</evidence>
<evidence type="ECO:0000256" key="5">
    <source>
        <dbReference type="ARBA" id="ARBA00023251"/>
    </source>
</evidence>
<dbReference type="InterPro" id="IPR047817">
    <property type="entry name" value="ABC2_TM_bact-type"/>
</dbReference>
<feature type="transmembrane region" description="Helical" evidence="6">
    <location>
        <begin position="135"/>
        <end position="155"/>
    </location>
</feature>
<keyword evidence="6" id="KW-0813">Transport</keyword>
<gene>
    <name evidence="8" type="ORF">Rhe02_87180</name>
</gene>
<comment type="caution">
    <text evidence="8">The sequence shown here is derived from an EMBL/GenBank/DDBJ whole genome shotgun (WGS) entry which is preliminary data.</text>
</comment>
<evidence type="ECO:0000313" key="8">
    <source>
        <dbReference type="EMBL" id="GIH10651.1"/>
    </source>
</evidence>
<evidence type="ECO:0000256" key="1">
    <source>
        <dbReference type="ARBA" id="ARBA00004141"/>
    </source>
</evidence>
<dbReference type="Proteomes" id="UP000612899">
    <property type="component" value="Unassembled WGS sequence"/>
</dbReference>
<dbReference type="Pfam" id="PF01061">
    <property type="entry name" value="ABC2_membrane"/>
    <property type="match status" value="1"/>
</dbReference>
<feature type="transmembrane region" description="Helical" evidence="6">
    <location>
        <begin position="219"/>
        <end position="240"/>
    </location>
</feature>
<dbReference type="GO" id="GO:0140359">
    <property type="term" value="F:ABC-type transporter activity"/>
    <property type="evidence" value="ECO:0007669"/>
    <property type="project" value="InterPro"/>
</dbReference>